<feature type="signal peptide" evidence="1">
    <location>
        <begin position="1"/>
        <end position="20"/>
    </location>
</feature>
<keyword evidence="1" id="KW-0732">Signal</keyword>
<feature type="chain" id="PRO_5043819996" evidence="1">
    <location>
        <begin position="21"/>
        <end position="164"/>
    </location>
</feature>
<keyword evidence="3" id="KW-1185">Reference proteome</keyword>
<proteinExistence type="predicted"/>
<evidence type="ECO:0000313" key="3">
    <source>
        <dbReference type="Proteomes" id="UP000762676"/>
    </source>
</evidence>
<accession>A0AAV4JLE8</accession>
<name>A0AAV4JLE8_9GAST</name>
<dbReference type="EMBL" id="BMAT01010166">
    <property type="protein sequence ID" value="GFS21396.1"/>
    <property type="molecule type" value="Genomic_DNA"/>
</dbReference>
<evidence type="ECO:0000256" key="1">
    <source>
        <dbReference type="SAM" id="SignalP"/>
    </source>
</evidence>
<comment type="caution">
    <text evidence="2">The sequence shown here is derived from an EMBL/GenBank/DDBJ whole genome shotgun (WGS) entry which is preliminary data.</text>
</comment>
<dbReference type="AlphaFoldDB" id="A0AAV4JLE8"/>
<evidence type="ECO:0000313" key="2">
    <source>
        <dbReference type="EMBL" id="GFS21396.1"/>
    </source>
</evidence>
<gene>
    <name evidence="2" type="ORF">ElyMa_005081300</name>
</gene>
<sequence length="164" mass="17957">MKTVLLLCLAVAVFTEAAFADETLNQSSLSRLALEAVEDLSILVGPLQLERLFLRKDLFLSGPSPASSRSPLVVLYFFVAEGSTVGLALPGILVAFCLNHLHLLPLTMVLNGSSPVLPLRSSFEIMFGRSILSIRLRYLFCKTSSLCSRDFLSSSSTRLRIRGH</sequence>
<organism evidence="2 3">
    <name type="scientific">Elysia marginata</name>
    <dbReference type="NCBI Taxonomy" id="1093978"/>
    <lineage>
        <taxon>Eukaryota</taxon>
        <taxon>Metazoa</taxon>
        <taxon>Spiralia</taxon>
        <taxon>Lophotrochozoa</taxon>
        <taxon>Mollusca</taxon>
        <taxon>Gastropoda</taxon>
        <taxon>Heterobranchia</taxon>
        <taxon>Euthyneura</taxon>
        <taxon>Panpulmonata</taxon>
        <taxon>Sacoglossa</taxon>
        <taxon>Placobranchoidea</taxon>
        <taxon>Plakobranchidae</taxon>
        <taxon>Elysia</taxon>
    </lineage>
</organism>
<dbReference type="Proteomes" id="UP000762676">
    <property type="component" value="Unassembled WGS sequence"/>
</dbReference>
<protein>
    <submittedName>
        <fullName evidence="2">Uncharacterized protein</fullName>
    </submittedName>
</protein>
<reference evidence="2 3" key="1">
    <citation type="journal article" date="2021" name="Elife">
        <title>Chloroplast acquisition without the gene transfer in kleptoplastic sea slugs, Plakobranchus ocellatus.</title>
        <authorList>
            <person name="Maeda T."/>
            <person name="Takahashi S."/>
            <person name="Yoshida T."/>
            <person name="Shimamura S."/>
            <person name="Takaki Y."/>
            <person name="Nagai Y."/>
            <person name="Toyoda A."/>
            <person name="Suzuki Y."/>
            <person name="Arimoto A."/>
            <person name="Ishii H."/>
            <person name="Satoh N."/>
            <person name="Nishiyama T."/>
            <person name="Hasebe M."/>
            <person name="Maruyama T."/>
            <person name="Minagawa J."/>
            <person name="Obokata J."/>
            <person name="Shigenobu S."/>
        </authorList>
    </citation>
    <scope>NUCLEOTIDE SEQUENCE [LARGE SCALE GENOMIC DNA]</scope>
</reference>